<dbReference type="AlphaFoldDB" id="A0A1I0M800"/>
<gene>
    <name evidence="2" type="ORF">SAMN04487850_0366</name>
</gene>
<feature type="domain" description="HNH endonuclease 5" evidence="1">
    <location>
        <begin position="148"/>
        <end position="199"/>
    </location>
</feature>
<keyword evidence="3" id="KW-1185">Reference proteome</keyword>
<dbReference type="Pfam" id="PF14279">
    <property type="entry name" value="HNH_5"/>
    <property type="match status" value="1"/>
</dbReference>
<dbReference type="EMBL" id="FOIQ01000001">
    <property type="protein sequence ID" value="SEV83846.1"/>
    <property type="molecule type" value="Genomic_DNA"/>
</dbReference>
<sequence>MSQFTIIANKQSPVLHIEMHDKKSVRLLAELLTGNSAATRIPRVLTVTEDFKNRFHLLDVIGERAYSAKQFFNEISFGQHFLFLPGHIDDCLLIYLHTLKLANLDGVSLKSVDLGKVFPYLYKHYEVRTFNGNERLKIGVYDKEKRVCRFCGRSMPEAKFKQKAHAISESLGNKGLVCLEECDDCNTRFNQTIEQDVTRLFQLILILKGIKGKNGNPTLQGDGISIKNDPFSQSTLGRSTLVLKVPNMPDTHDPQEIAKFISGLFSGFSSIKYIPQNIYKCFCKYVLSVIDSKYLPYFKGTIDWINEPPTKRRLPPVWYYSTPISTDTPYLVVMQRKHNHKDIPYCWAILNIAGHQHLFIIPFCTRDKYKFVSKTRVNFFLNGLKNVMPNVNLQPMKLHGITPTSLKINTKIEIPPECVEGRDYYFLKPQKPTTV</sequence>
<name>A0A1I0M800_9BACT</name>
<evidence type="ECO:0000259" key="1">
    <source>
        <dbReference type="Pfam" id="PF14279"/>
    </source>
</evidence>
<reference evidence="2 3" key="1">
    <citation type="submission" date="2016-10" db="EMBL/GenBank/DDBJ databases">
        <authorList>
            <person name="de Groot N.N."/>
        </authorList>
    </citation>
    <scope>NUCLEOTIDE SEQUENCE [LARGE SCALE GENOMIC DNA]</scope>
    <source>
        <strain evidence="2 3">TC2-24</strain>
    </source>
</reference>
<dbReference type="InterPro" id="IPR029471">
    <property type="entry name" value="HNH_5"/>
</dbReference>
<dbReference type="RefSeq" id="WP_091914312.1">
    <property type="nucleotide sequence ID" value="NZ_FOIQ01000001.1"/>
</dbReference>
<evidence type="ECO:0000313" key="3">
    <source>
        <dbReference type="Proteomes" id="UP000199373"/>
    </source>
</evidence>
<protein>
    <recommendedName>
        <fullName evidence="1">HNH endonuclease 5 domain-containing protein</fullName>
    </recommendedName>
</protein>
<accession>A0A1I0M800</accession>
<evidence type="ECO:0000313" key="2">
    <source>
        <dbReference type="EMBL" id="SEV83846.1"/>
    </source>
</evidence>
<dbReference type="Proteomes" id="UP000199373">
    <property type="component" value="Unassembled WGS sequence"/>
</dbReference>
<proteinExistence type="predicted"/>
<organism evidence="2 3">
    <name type="scientific">Prevotella aff. ruminicola Tc2-24</name>
    <dbReference type="NCBI Taxonomy" id="81582"/>
    <lineage>
        <taxon>Bacteria</taxon>
        <taxon>Pseudomonadati</taxon>
        <taxon>Bacteroidota</taxon>
        <taxon>Bacteroidia</taxon>
        <taxon>Bacteroidales</taxon>
        <taxon>Prevotellaceae</taxon>
        <taxon>Prevotella</taxon>
    </lineage>
</organism>